<dbReference type="AlphaFoldDB" id="A0AAD6WHP3"/>
<sequence length="82" mass="9400">MSFLAILYFSSLLGEEVPRKTRRLRIPPSLDILGNGESPPNFKLQFKERGVSLFRIPNNEGFRTVVRCIPLRPHHDSDSFST</sequence>
<organism evidence="1 2">
    <name type="scientific">Populus alba x Populus x berolinensis</name>
    <dbReference type="NCBI Taxonomy" id="444605"/>
    <lineage>
        <taxon>Eukaryota</taxon>
        <taxon>Viridiplantae</taxon>
        <taxon>Streptophyta</taxon>
        <taxon>Embryophyta</taxon>
        <taxon>Tracheophyta</taxon>
        <taxon>Spermatophyta</taxon>
        <taxon>Magnoliopsida</taxon>
        <taxon>eudicotyledons</taxon>
        <taxon>Gunneridae</taxon>
        <taxon>Pentapetalae</taxon>
        <taxon>rosids</taxon>
        <taxon>fabids</taxon>
        <taxon>Malpighiales</taxon>
        <taxon>Salicaceae</taxon>
        <taxon>Saliceae</taxon>
        <taxon>Populus</taxon>
    </lineage>
</organism>
<comment type="caution">
    <text evidence="1">The sequence shown here is derived from an EMBL/GenBank/DDBJ whole genome shotgun (WGS) entry which is preliminary data.</text>
</comment>
<evidence type="ECO:0000313" key="1">
    <source>
        <dbReference type="EMBL" id="KAJ7010824.1"/>
    </source>
</evidence>
<accession>A0AAD6WHP3</accession>
<dbReference type="Proteomes" id="UP001164929">
    <property type="component" value="Chromosome 1"/>
</dbReference>
<reference evidence="1 2" key="1">
    <citation type="journal article" date="2023" name="Mol. Ecol. Resour.">
        <title>Chromosome-level genome assembly of a triploid poplar Populus alba 'Berolinensis'.</title>
        <authorList>
            <person name="Chen S."/>
            <person name="Yu Y."/>
            <person name="Wang X."/>
            <person name="Wang S."/>
            <person name="Zhang T."/>
            <person name="Zhou Y."/>
            <person name="He R."/>
            <person name="Meng N."/>
            <person name="Wang Y."/>
            <person name="Liu W."/>
            <person name="Liu Z."/>
            <person name="Liu J."/>
            <person name="Guo Q."/>
            <person name="Huang H."/>
            <person name="Sederoff R.R."/>
            <person name="Wang G."/>
            <person name="Qu G."/>
            <person name="Chen S."/>
        </authorList>
    </citation>
    <scope>NUCLEOTIDE SEQUENCE [LARGE SCALE GENOMIC DNA]</scope>
    <source>
        <strain evidence="1">SC-2020</strain>
    </source>
</reference>
<gene>
    <name evidence="1" type="ORF">NC653_001322</name>
</gene>
<protein>
    <submittedName>
        <fullName evidence="1">Uncharacterized protein</fullName>
    </submittedName>
</protein>
<proteinExistence type="predicted"/>
<evidence type="ECO:0000313" key="2">
    <source>
        <dbReference type="Proteomes" id="UP001164929"/>
    </source>
</evidence>
<keyword evidence="2" id="KW-1185">Reference proteome</keyword>
<dbReference type="EMBL" id="JAQIZT010000001">
    <property type="protein sequence ID" value="KAJ7010824.1"/>
    <property type="molecule type" value="Genomic_DNA"/>
</dbReference>
<name>A0AAD6WHP3_9ROSI</name>